<dbReference type="EMBL" id="CADIKF010000041">
    <property type="protein sequence ID" value="CAB3765363.1"/>
    <property type="molecule type" value="Genomic_DNA"/>
</dbReference>
<dbReference type="AlphaFoldDB" id="A0A6J5EGJ2"/>
<comment type="subcellular location">
    <subcellularLocation>
        <location evidence="2 12">Cytoplasm</location>
    </subcellularLocation>
</comment>
<keyword evidence="7 12" id="KW-0963">Cytoplasm</keyword>
<dbReference type="Gene3D" id="3.30.1030.10">
    <property type="entry name" value="Methenyltetrahydromethanopterin Cyclohydrolase, Chain A, domain 2"/>
    <property type="match status" value="1"/>
</dbReference>
<dbReference type="GO" id="GO:0005737">
    <property type="term" value="C:cytoplasm"/>
    <property type="evidence" value="ECO:0007669"/>
    <property type="project" value="UniProtKB-SubCell"/>
</dbReference>
<keyword evidence="9 12" id="KW-0378">Hydrolase</keyword>
<evidence type="ECO:0000256" key="11">
    <source>
        <dbReference type="ARBA" id="ARBA00048684"/>
    </source>
</evidence>
<dbReference type="Gene3D" id="3.10.340.11">
    <property type="entry name" value="Methenyltetrahydromethanopterin Cyclohydrolase, Chain A, domain 1"/>
    <property type="match status" value="1"/>
</dbReference>
<dbReference type="CDD" id="cd00545">
    <property type="entry name" value="MCH"/>
    <property type="match status" value="1"/>
</dbReference>
<dbReference type="SUPFAM" id="SSF56199">
    <property type="entry name" value="Methenyltetrahydromethanopterin cyclohydrolase"/>
    <property type="match status" value="1"/>
</dbReference>
<dbReference type="InterPro" id="IPR003209">
    <property type="entry name" value="METHMP_CycHdrlase"/>
</dbReference>
<keyword evidence="8 12" id="KW-0554">One-carbon metabolism</keyword>
<dbReference type="Pfam" id="PF02289">
    <property type="entry name" value="MCH"/>
    <property type="match status" value="1"/>
</dbReference>
<evidence type="ECO:0000256" key="10">
    <source>
        <dbReference type="ARBA" id="ARBA00030468"/>
    </source>
</evidence>
<evidence type="ECO:0000313" key="14">
    <source>
        <dbReference type="EMBL" id="CAB3765363.1"/>
    </source>
</evidence>
<keyword evidence="15" id="KW-1185">Reference proteome</keyword>
<name>A0A6J5EGJ2_9BURK</name>
<evidence type="ECO:0000256" key="13">
    <source>
        <dbReference type="SAM" id="MobiDB-lite"/>
    </source>
</evidence>
<evidence type="ECO:0000256" key="2">
    <source>
        <dbReference type="ARBA" id="ARBA00004496"/>
    </source>
</evidence>
<dbReference type="GO" id="GO:0018759">
    <property type="term" value="F:methenyltetrahydromethanopterin cyclohydrolase activity"/>
    <property type="evidence" value="ECO:0007669"/>
    <property type="project" value="UniProtKB-UniRule"/>
</dbReference>
<dbReference type="GO" id="GO:0046294">
    <property type="term" value="P:formaldehyde catabolic process"/>
    <property type="evidence" value="ECO:0007669"/>
    <property type="project" value="UniProtKB-UniRule"/>
</dbReference>
<gene>
    <name evidence="12 14" type="primary">mch</name>
    <name evidence="14" type="ORF">LMG29739_04572</name>
</gene>
<proteinExistence type="inferred from homology"/>
<evidence type="ECO:0000256" key="4">
    <source>
        <dbReference type="ARBA" id="ARBA00006902"/>
    </source>
</evidence>
<evidence type="ECO:0000256" key="12">
    <source>
        <dbReference type="HAMAP-Rule" id="MF_00486"/>
    </source>
</evidence>
<dbReference type="RefSeq" id="WP_175113449.1">
    <property type="nucleotide sequence ID" value="NZ_CADIKF010000041.1"/>
</dbReference>
<evidence type="ECO:0000256" key="9">
    <source>
        <dbReference type="ARBA" id="ARBA00022801"/>
    </source>
</evidence>
<protein>
    <recommendedName>
        <fullName evidence="6 12">Methenyltetrahydromethanopterin cyclohydrolase</fullName>
        <ecNumber evidence="5 12">3.5.4.27</ecNumber>
    </recommendedName>
    <alternativeName>
        <fullName evidence="10 12">Methenyl-H4MPT cyclohydrolase</fullName>
    </alternativeName>
</protein>
<dbReference type="HAMAP" id="MF_00486">
    <property type="entry name" value="McH"/>
    <property type="match status" value="1"/>
</dbReference>
<dbReference type="NCBIfam" id="TIGR03120">
    <property type="entry name" value="one_C_mch"/>
    <property type="match status" value="1"/>
</dbReference>
<evidence type="ECO:0000256" key="8">
    <source>
        <dbReference type="ARBA" id="ARBA00022563"/>
    </source>
</evidence>
<evidence type="ECO:0000313" key="15">
    <source>
        <dbReference type="Proteomes" id="UP000494329"/>
    </source>
</evidence>
<evidence type="ECO:0000256" key="1">
    <source>
        <dbReference type="ARBA" id="ARBA00004058"/>
    </source>
</evidence>
<accession>A0A6J5EGJ2</accession>
<dbReference type="GO" id="GO:0006730">
    <property type="term" value="P:one-carbon metabolic process"/>
    <property type="evidence" value="ECO:0007669"/>
    <property type="project" value="UniProtKB-UniRule"/>
</dbReference>
<organism evidence="14 15">
    <name type="scientific">Paraburkholderia solisilvae</name>
    <dbReference type="NCBI Taxonomy" id="624376"/>
    <lineage>
        <taxon>Bacteria</taxon>
        <taxon>Pseudomonadati</taxon>
        <taxon>Pseudomonadota</taxon>
        <taxon>Betaproteobacteria</taxon>
        <taxon>Burkholderiales</taxon>
        <taxon>Burkholderiaceae</taxon>
        <taxon>Paraburkholderia</taxon>
    </lineage>
</organism>
<evidence type="ECO:0000256" key="5">
    <source>
        <dbReference type="ARBA" id="ARBA00012765"/>
    </source>
</evidence>
<evidence type="ECO:0000256" key="3">
    <source>
        <dbReference type="ARBA" id="ARBA00005087"/>
    </source>
</evidence>
<comment type="pathway">
    <text evidence="3 12">One-carbon metabolism; formaldehyde degradation; formate from formaldehyde (H(4)MPT route): step 3/5.</text>
</comment>
<dbReference type="EC" id="3.5.4.27" evidence="5 12"/>
<feature type="region of interest" description="Disordered" evidence="13">
    <location>
        <begin position="341"/>
        <end position="362"/>
    </location>
</feature>
<comment type="similarity">
    <text evidence="4 12">Belongs to the MCH family.</text>
</comment>
<dbReference type="UniPathway" id="UPA00562">
    <property type="reaction ID" value="UER00703"/>
</dbReference>
<evidence type="ECO:0000256" key="6">
    <source>
        <dbReference type="ARBA" id="ARBA00020597"/>
    </source>
</evidence>
<evidence type="ECO:0000256" key="7">
    <source>
        <dbReference type="ARBA" id="ARBA00022490"/>
    </source>
</evidence>
<reference evidence="14 15" key="1">
    <citation type="submission" date="2020-04" db="EMBL/GenBank/DDBJ databases">
        <authorList>
            <person name="De Canck E."/>
        </authorList>
    </citation>
    <scope>NUCLEOTIDE SEQUENCE [LARGE SCALE GENOMIC DNA]</scope>
    <source>
        <strain evidence="14 15">LMG 29739</strain>
    </source>
</reference>
<comment type="function">
    <text evidence="1 12">Catalyzes the hydrolysis of methenyl-H(4)MPT(+) to 5-formyl-H(4)MPT.</text>
</comment>
<dbReference type="Proteomes" id="UP000494329">
    <property type="component" value="Unassembled WGS sequence"/>
</dbReference>
<comment type="catalytic activity">
    <reaction evidence="11 12">
        <text>5,10-methenyl-5,6,7,8-tetrahydromethanopterin + H2O = N(5)-formyl-5,6,7,8-tetrahydromethanopterin + H(+)</text>
        <dbReference type="Rhea" id="RHEA:19053"/>
        <dbReference type="ChEBI" id="CHEBI:15377"/>
        <dbReference type="ChEBI" id="CHEBI:15378"/>
        <dbReference type="ChEBI" id="CHEBI:58018"/>
        <dbReference type="ChEBI" id="CHEBI:58337"/>
        <dbReference type="EC" id="3.5.4.27"/>
    </reaction>
</comment>
<sequence>MTSPNEPADPSHARSNTLSVNQLAEPLVAQLIADAARLRIDVSRTASGTTMVDAGVAVRGSVAAGVQIARICMGGLGHVAPRVALEREPLWPTMIEVHTSTPVLACLGSQYAGWSLSASKEQNNGKKFFSLGSGPARALAFKEPLFDELGYRDRHDAGVLVMEVHQLPPQAVIDKVLNDCGLAPERLTIIVTPTQSLAGTVQVVARVVEVALHKAHVIGAPLDDIVEASGIAPLPPPAPDALAAMGRTNDAILYGGRVHLTVTGDALARRLAAELPSWNSRDYGRAFADIFASFNHDFYQIDPALFAPAEAWISSLESGATYYGGRLDDALLHRQWDGAADPLASSAPPSAAADSGDTAGTP</sequence>